<evidence type="ECO:0000313" key="1">
    <source>
        <dbReference type="EMBL" id="BDI34036.1"/>
    </source>
</evidence>
<protein>
    <submittedName>
        <fullName evidence="1">Uncharacterized protein</fullName>
    </submittedName>
</protein>
<accession>A0A402CW62</accession>
<evidence type="ECO:0000313" key="2">
    <source>
        <dbReference type="Proteomes" id="UP000287394"/>
    </source>
</evidence>
<proteinExistence type="predicted"/>
<dbReference type="RefSeq" id="WP_125205990.1">
    <property type="nucleotide sequence ID" value="NZ_AP025739.1"/>
</dbReference>
<gene>
    <name evidence="1" type="ORF">CCAX7_60870</name>
</gene>
<name>A0A402CW62_9BACT</name>
<dbReference type="CDD" id="cd20691">
    <property type="entry name" value="CdiI_EC536-like"/>
    <property type="match status" value="1"/>
</dbReference>
<dbReference type="KEGG" id="ccot:CCAX7_60870"/>
<keyword evidence="2" id="KW-1185">Reference proteome</keyword>
<sequence>MFLNSTLQDLDGTVWGEPTYPSHLVTECHRLRTVPLKDFTVENLRVLIGQKISLDYLVPLALMLLIDEPFAEGDYYAGDLLGNVLSLPQMFWVEHQELRKTMDIVVLKAENLLAADEELREFVVDKVVTDLQRYQRNR</sequence>
<dbReference type="InterPro" id="IPR040547">
    <property type="entry name" value="CdiI"/>
</dbReference>
<dbReference type="OrthoDB" id="4829274at2"/>
<dbReference type="AlphaFoldDB" id="A0A402CW62"/>
<reference evidence="1 2" key="1">
    <citation type="journal article" date="2019" name="Int. J. Syst. Evol. Microbiol.">
        <title>Capsulimonas corticalis gen. nov., sp. nov., an aerobic capsulated bacterium, of a novel bacterial order, Capsulimonadales ord. nov., of the class Armatimonadia of the phylum Armatimonadetes.</title>
        <authorList>
            <person name="Li J."/>
            <person name="Kudo C."/>
            <person name="Tonouchi A."/>
        </authorList>
    </citation>
    <scope>NUCLEOTIDE SEQUENCE [LARGE SCALE GENOMIC DNA]</scope>
    <source>
        <strain evidence="1 2">AX-7</strain>
    </source>
</reference>
<dbReference type="EMBL" id="AP025739">
    <property type="protein sequence ID" value="BDI34036.1"/>
    <property type="molecule type" value="Genomic_DNA"/>
</dbReference>
<dbReference type="Pfam" id="PF18616">
    <property type="entry name" value="CdiI_3"/>
    <property type="match status" value="1"/>
</dbReference>
<organism evidence="1 2">
    <name type="scientific">Capsulimonas corticalis</name>
    <dbReference type="NCBI Taxonomy" id="2219043"/>
    <lineage>
        <taxon>Bacteria</taxon>
        <taxon>Bacillati</taxon>
        <taxon>Armatimonadota</taxon>
        <taxon>Armatimonadia</taxon>
        <taxon>Capsulimonadales</taxon>
        <taxon>Capsulimonadaceae</taxon>
        <taxon>Capsulimonas</taxon>
    </lineage>
</organism>
<dbReference type="Proteomes" id="UP000287394">
    <property type="component" value="Chromosome"/>
</dbReference>